<evidence type="ECO:0000313" key="1">
    <source>
        <dbReference type="EMBL" id="MBA0823527.1"/>
    </source>
</evidence>
<name>A0A7J9IN22_9ROSI</name>
<dbReference type="Proteomes" id="UP000593575">
    <property type="component" value="Unassembled WGS sequence"/>
</dbReference>
<gene>
    <name evidence="1" type="ORF">Goarm_020254</name>
</gene>
<reference evidence="1 2" key="1">
    <citation type="journal article" date="2019" name="Genome Biol. Evol.">
        <title>Insights into the evolution of the New World diploid cottons (Gossypium, subgenus Houzingenia) based on genome sequencing.</title>
        <authorList>
            <person name="Grover C.E."/>
            <person name="Arick M.A. 2nd"/>
            <person name="Thrash A."/>
            <person name="Conover J.L."/>
            <person name="Sanders W.S."/>
            <person name="Peterson D.G."/>
            <person name="Frelichowski J.E."/>
            <person name="Scheffler J.A."/>
            <person name="Scheffler B.E."/>
            <person name="Wendel J.F."/>
        </authorList>
    </citation>
    <scope>NUCLEOTIDE SEQUENCE [LARGE SCALE GENOMIC DNA]</scope>
    <source>
        <strain evidence="1">6</strain>
        <tissue evidence="1">Leaf</tissue>
    </source>
</reference>
<keyword evidence="2" id="KW-1185">Reference proteome</keyword>
<accession>A0A7J9IN22</accession>
<evidence type="ECO:0000313" key="2">
    <source>
        <dbReference type="Proteomes" id="UP000593575"/>
    </source>
</evidence>
<comment type="caution">
    <text evidence="1">The sequence shown here is derived from an EMBL/GenBank/DDBJ whole genome shotgun (WGS) entry which is preliminary data.</text>
</comment>
<proteinExistence type="predicted"/>
<dbReference type="AlphaFoldDB" id="A0A7J9IN22"/>
<protein>
    <submittedName>
        <fullName evidence="1">Uncharacterized protein</fullName>
    </submittedName>
</protein>
<dbReference type="EMBL" id="JABFAE010000002">
    <property type="protein sequence ID" value="MBA0823527.1"/>
    <property type="molecule type" value="Genomic_DNA"/>
</dbReference>
<sequence length="16" mass="2118">MCEHLDLKYYRKIYNK</sequence>
<organism evidence="1 2">
    <name type="scientific">Gossypium armourianum</name>
    <dbReference type="NCBI Taxonomy" id="34283"/>
    <lineage>
        <taxon>Eukaryota</taxon>
        <taxon>Viridiplantae</taxon>
        <taxon>Streptophyta</taxon>
        <taxon>Embryophyta</taxon>
        <taxon>Tracheophyta</taxon>
        <taxon>Spermatophyta</taxon>
        <taxon>Magnoliopsida</taxon>
        <taxon>eudicotyledons</taxon>
        <taxon>Gunneridae</taxon>
        <taxon>Pentapetalae</taxon>
        <taxon>rosids</taxon>
        <taxon>malvids</taxon>
        <taxon>Malvales</taxon>
        <taxon>Malvaceae</taxon>
        <taxon>Malvoideae</taxon>
        <taxon>Gossypium</taxon>
    </lineage>
</organism>